<comment type="caution">
    <text evidence="2">The sequence shown here is derived from an EMBL/GenBank/DDBJ whole genome shotgun (WGS) entry which is preliminary data.</text>
</comment>
<feature type="non-terminal residue" evidence="2">
    <location>
        <position position="1"/>
    </location>
</feature>
<dbReference type="EMBL" id="JASCZI010090650">
    <property type="protein sequence ID" value="MED6144041.1"/>
    <property type="molecule type" value="Genomic_DNA"/>
</dbReference>
<proteinExistence type="predicted"/>
<name>A0ABU6T796_9FABA</name>
<gene>
    <name evidence="2" type="ORF">PIB30_011834</name>
</gene>
<evidence type="ECO:0000313" key="3">
    <source>
        <dbReference type="Proteomes" id="UP001341840"/>
    </source>
</evidence>
<feature type="region of interest" description="Disordered" evidence="1">
    <location>
        <begin position="54"/>
        <end position="99"/>
    </location>
</feature>
<sequence length="168" mass="19507">LREFGTKNNPRCIRIIRRCHFDDESFVHHLHSVRFDPDHPYEIPIEALMADQPLSSSENGKSFTRRSRSSRRPVPHYSPKGMSSTQRVPSCSSTKGTSSSRCRVASKTLRIWSVIRSILLSVVVTLQYRIRPRMHQTDGLTITTLRVMIFLEFGNRHRWVRVYVSVGR</sequence>
<accession>A0ABU6T796</accession>
<keyword evidence="3" id="KW-1185">Reference proteome</keyword>
<evidence type="ECO:0000256" key="1">
    <source>
        <dbReference type="SAM" id="MobiDB-lite"/>
    </source>
</evidence>
<organism evidence="2 3">
    <name type="scientific">Stylosanthes scabra</name>
    <dbReference type="NCBI Taxonomy" id="79078"/>
    <lineage>
        <taxon>Eukaryota</taxon>
        <taxon>Viridiplantae</taxon>
        <taxon>Streptophyta</taxon>
        <taxon>Embryophyta</taxon>
        <taxon>Tracheophyta</taxon>
        <taxon>Spermatophyta</taxon>
        <taxon>Magnoliopsida</taxon>
        <taxon>eudicotyledons</taxon>
        <taxon>Gunneridae</taxon>
        <taxon>Pentapetalae</taxon>
        <taxon>rosids</taxon>
        <taxon>fabids</taxon>
        <taxon>Fabales</taxon>
        <taxon>Fabaceae</taxon>
        <taxon>Papilionoideae</taxon>
        <taxon>50 kb inversion clade</taxon>
        <taxon>dalbergioids sensu lato</taxon>
        <taxon>Dalbergieae</taxon>
        <taxon>Pterocarpus clade</taxon>
        <taxon>Stylosanthes</taxon>
    </lineage>
</organism>
<reference evidence="2 3" key="1">
    <citation type="journal article" date="2023" name="Plants (Basel)">
        <title>Bridging the Gap: Combining Genomics and Transcriptomics Approaches to Understand Stylosanthes scabra, an Orphan Legume from the Brazilian Caatinga.</title>
        <authorList>
            <person name="Ferreira-Neto J.R.C."/>
            <person name="da Silva M.D."/>
            <person name="Binneck E."/>
            <person name="de Melo N.F."/>
            <person name="da Silva R.H."/>
            <person name="de Melo A.L.T.M."/>
            <person name="Pandolfi V."/>
            <person name="Bustamante F.O."/>
            <person name="Brasileiro-Vidal A.C."/>
            <person name="Benko-Iseppon A.M."/>
        </authorList>
    </citation>
    <scope>NUCLEOTIDE SEQUENCE [LARGE SCALE GENOMIC DNA]</scope>
    <source>
        <tissue evidence="2">Leaves</tissue>
    </source>
</reference>
<feature type="compositionally biased region" description="Low complexity" evidence="1">
    <location>
        <begin position="90"/>
        <end position="99"/>
    </location>
</feature>
<evidence type="ECO:0000313" key="2">
    <source>
        <dbReference type="EMBL" id="MED6144041.1"/>
    </source>
</evidence>
<dbReference type="Proteomes" id="UP001341840">
    <property type="component" value="Unassembled WGS sequence"/>
</dbReference>
<feature type="compositionally biased region" description="Basic residues" evidence="1">
    <location>
        <begin position="63"/>
        <end position="74"/>
    </location>
</feature>
<protein>
    <submittedName>
        <fullName evidence="2">Uncharacterized protein</fullName>
    </submittedName>
</protein>